<gene>
    <name evidence="1" type="ORF">WN51_03261</name>
</gene>
<evidence type="ECO:0000313" key="2">
    <source>
        <dbReference type="Proteomes" id="UP000053105"/>
    </source>
</evidence>
<sequence>MLLTISRKRKYCYSVDIDLFSRLRLNSPEIRDVQDDQCLKRFKDFKLRSKTIDTLQLIGSNQILKIPLVVLVGDSKDSGIFDYCSCAIGYTYILGIQILVGDNGDFKKELSKSVIPLNNLSNSNDFMDAEEYLSITKSTIVSEIKIHPLRRSLQIRSIVRYLFTNIDIEDLGLEEDFQLAWGNETGIGPELEMVFLVVDLQTIVNGIVVNPIRGRSIRVEGTLEVMRKYTALWMKLQLRRVSDIDTYKFRMISDYNNILCIINRLRVPQIRVSNTRLAQAASGCAPSVDVLPIFDVKQQSVRNPARMGATSKIYSPTLVPLFTQFQVVNKGKEDAKAEKREKGNL</sequence>
<reference evidence="1 2" key="1">
    <citation type="submission" date="2015-07" db="EMBL/GenBank/DDBJ databases">
        <title>The genome of Melipona quadrifasciata.</title>
        <authorList>
            <person name="Pan H."/>
            <person name="Kapheim K."/>
        </authorList>
    </citation>
    <scope>NUCLEOTIDE SEQUENCE [LARGE SCALE GENOMIC DNA]</scope>
    <source>
        <strain evidence="1">0111107301</strain>
        <tissue evidence="1">Whole body</tissue>
    </source>
</reference>
<dbReference type="Proteomes" id="UP000053105">
    <property type="component" value="Unassembled WGS sequence"/>
</dbReference>
<name>A0A0M8ZYP3_9HYME</name>
<evidence type="ECO:0000313" key="1">
    <source>
        <dbReference type="EMBL" id="KOX72279.1"/>
    </source>
</evidence>
<organism evidence="1 2">
    <name type="scientific">Melipona quadrifasciata</name>
    <dbReference type="NCBI Taxonomy" id="166423"/>
    <lineage>
        <taxon>Eukaryota</taxon>
        <taxon>Metazoa</taxon>
        <taxon>Ecdysozoa</taxon>
        <taxon>Arthropoda</taxon>
        <taxon>Hexapoda</taxon>
        <taxon>Insecta</taxon>
        <taxon>Pterygota</taxon>
        <taxon>Neoptera</taxon>
        <taxon>Endopterygota</taxon>
        <taxon>Hymenoptera</taxon>
        <taxon>Apocrita</taxon>
        <taxon>Aculeata</taxon>
        <taxon>Apoidea</taxon>
        <taxon>Anthophila</taxon>
        <taxon>Apidae</taxon>
        <taxon>Melipona</taxon>
    </lineage>
</organism>
<protein>
    <submittedName>
        <fullName evidence="1">Uncharacterized protein</fullName>
    </submittedName>
</protein>
<dbReference type="OrthoDB" id="6354602at2759"/>
<accession>A0A0M8ZYP3</accession>
<dbReference type="AlphaFoldDB" id="A0A0M8ZYP3"/>
<dbReference type="EMBL" id="KQ435822">
    <property type="protein sequence ID" value="KOX72279.1"/>
    <property type="molecule type" value="Genomic_DNA"/>
</dbReference>
<proteinExistence type="predicted"/>
<keyword evidence="2" id="KW-1185">Reference proteome</keyword>